<name>A0A8J3S208_PLARO</name>
<comment type="caution">
    <text evidence="2">The sequence shown here is derived from an EMBL/GenBank/DDBJ whole genome shotgun (WGS) entry which is preliminary data.</text>
</comment>
<keyword evidence="3" id="KW-1185">Reference proteome</keyword>
<dbReference type="InterPro" id="IPR025847">
    <property type="entry name" value="MEDS_domain"/>
</dbReference>
<gene>
    <name evidence="2" type="ORF">Pro02_46050</name>
</gene>
<proteinExistence type="predicted"/>
<feature type="domain" description="MEDS" evidence="1">
    <location>
        <begin position="8"/>
        <end position="86"/>
    </location>
</feature>
<evidence type="ECO:0000259" key="1">
    <source>
        <dbReference type="Pfam" id="PF14417"/>
    </source>
</evidence>
<reference evidence="2" key="1">
    <citation type="submission" date="2021-01" db="EMBL/GenBank/DDBJ databases">
        <title>Whole genome shotgun sequence of Planobispora rosea NBRC 15558.</title>
        <authorList>
            <person name="Komaki H."/>
            <person name="Tamura T."/>
        </authorList>
    </citation>
    <scope>NUCLEOTIDE SEQUENCE</scope>
    <source>
        <strain evidence="2">NBRC 15558</strain>
    </source>
</reference>
<accession>A0A8J3S208</accession>
<protein>
    <recommendedName>
        <fullName evidence="1">MEDS domain-containing protein</fullName>
    </recommendedName>
</protein>
<evidence type="ECO:0000313" key="2">
    <source>
        <dbReference type="EMBL" id="GIH86197.1"/>
    </source>
</evidence>
<dbReference type="Pfam" id="PF14417">
    <property type="entry name" value="MEDS"/>
    <property type="match status" value="1"/>
</dbReference>
<evidence type="ECO:0000313" key="3">
    <source>
        <dbReference type="Proteomes" id="UP000655044"/>
    </source>
</evidence>
<dbReference type="OrthoDB" id="116243at2"/>
<organism evidence="2 3">
    <name type="scientific">Planobispora rosea</name>
    <dbReference type="NCBI Taxonomy" id="35762"/>
    <lineage>
        <taxon>Bacteria</taxon>
        <taxon>Bacillati</taxon>
        <taxon>Actinomycetota</taxon>
        <taxon>Actinomycetes</taxon>
        <taxon>Streptosporangiales</taxon>
        <taxon>Streptosporangiaceae</taxon>
        <taxon>Planobispora</taxon>
    </lineage>
</organism>
<dbReference type="EMBL" id="BOOI01000044">
    <property type="protein sequence ID" value="GIH86197.1"/>
    <property type="molecule type" value="Genomic_DNA"/>
</dbReference>
<dbReference type="AlphaFoldDB" id="A0A8J3S208"/>
<sequence>MIVFSSLTFTDGPAGDRVRRWLRDSGVDVAEATAAGRLDIRSADDGCLVSGRFDPDAMITALRDEIGRSLSAGFAGFRVGGEMGWDQTTGLVADSEVLPS</sequence>
<dbReference type="Proteomes" id="UP000655044">
    <property type="component" value="Unassembled WGS sequence"/>
</dbReference>